<dbReference type="OrthoDB" id="7679559at2"/>
<protein>
    <submittedName>
        <fullName evidence="2">Uncharacterized protein</fullName>
    </submittedName>
</protein>
<evidence type="ECO:0000313" key="3">
    <source>
        <dbReference type="Proteomes" id="UP000320593"/>
    </source>
</evidence>
<evidence type="ECO:0000313" key="2">
    <source>
        <dbReference type="EMBL" id="TWI79524.1"/>
    </source>
</evidence>
<keyword evidence="1" id="KW-0732">Signal</keyword>
<feature type="signal peptide" evidence="1">
    <location>
        <begin position="1"/>
        <end position="27"/>
    </location>
</feature>
<evidence type="ECO:0000256" key="1">
    <source>
        <dbReference type="SAM" id="SignalP"/>
    </source>
</evidence>
<accession>A0A562SFK8</accession>
<organism evidence="2 3">
    <name type="scientific">Roseibium hamelinense</name>
    <dbReference type="NCBI Taxonomy" id="150831"/>
    <lineage>
        <taxon>Bacteria</taxon>
        <taxon>Pseudomonadati</taxon>
        <taxon>Pseudomonadota</taxon>
        <taxon>Alphaproteobacteria</taxon>
        <taxon>Hyphomicrobiales</taxon>
        <taxon>Stappiaceae</taxon>
        <taxon>Roseibium</taxon>
    </lineage>
</organism>
<reference evidence="2 3" key="1">
    <citation type="submission" date="2019-07" db="EMBL/GenBank/DDBJ databases">
        <title>Genomic Encyclopedia of Archaeal and Bacterial Type Strains, Phase II (KMG-II): from individual species to whole genera.</title>
        <authorList>
            <person name="Goeker M."/>
        </authorList>
    </citation>
    <scope>NUCLEOTIDE SEQUENCE [LARGE SCALE GENOMIC DNA]</scope>
    <source>
        <strain evidence="2 3">ATCC BAA-252</strain>
    </source>
</reference>
<gene>
    <name evidence="2" type="ORF">JM93_04363</name>
</gene>
<name>A0A562SFK8_9HYPH</name>
<dbReference type="AlphaFoldDB" id="A0A562SFK8"/>
<sequence length="98" mass="10579">MITFRKRVPTLSTPVIIAGTLFTSALAATEYLYEDEGVDTKPVTAVAEVQDTFSSGKGDLKISLDDVHKRPVRCVSSMQQTTCTGWPLANGMIALNSD</sequence>
<dbReference type="RefSeq" id="WP_145347649.1">
    <property type="nucleotide sequence ID" value="NZ_SMLY01000046.1"/>
</dbReference>
<proteinExistence type="predicted"/>
<dbReference type="EMBL" id="VLLF01000015">
    <property type="protein sequence ID" value="TWI79524.1"/>
    <property type="molecule type" value="Genomic_DNA"/>
</dbReference>
<dbReference type="Proteomes" id="UP000320593">
    <property type="component" value="Unassembled WGS sequence"/>
</dbReference>
<keyword evidence="3" id="KW-1185">Reference proteome</keyword>
<comment type="caution">
    <text evidence="2">The sequence shown here is derived from an EMBL/GenBank/DDBJ whole genome shotgun (WGS) entry which is preliminary data.</text>
</comment>
<feature type="chain" id="PRO_5021729463" evidence="1">
    <location>
        <begin position="28"/>
        <end position="98"/>
    </location>
</feature>